<dbReference type="PROSITE" id="PS50004">
    <property type="entry name" value="C2"/>
    <property type="match status" value="1"/>
</dbReference>
<dbReference type="InterPro" id="IPR000008">
    <property type="entry name" value="C2_dom"/>
</dbReference>
<dbReference type="CDD" id="cd04051">
    <property type="entry name" value="C2_SRC2_like"/>
    <property type="match status" value="1"/>
</dbReference>
<protein>
    <recommendedName>
        <fullName evidence="2">C2 domain-containing protein</fullName>
    </recommendedName>
</protein>
<organism evidence="3 4">
    <name type="scientific">Penstemon davidsonii</name>
    <dbReference type="NCBI Taxonomy" id="160366"/>
    <lineage>
        <taxon>Eukaryota</taxon>
        <taxon>Viridiplantae</taxon>
        <taxon>Streptophyta</taxon>
        <taxon>Embryophyta</taxon>
        <taxon>Tracheophyta</taxon>
        <taxon>Spermatophyta</taxon>
        <taxon>Magnoliopsida</taxon>
        <taxon>eudicotyledons</taxon>
        <taxon>Gunneridae</taxon>
        <taxon>Pentapetalae</taxon>
        <taxon>asterids</taxon>
        <taxon>lamiids</taxon>
        <taxon>Lamiales</taxon>
        <taxon>Plantaginaceae</taxon>
        <taxon>Cheloneae</taxon>
        <taxon>Penstemon</taxon>
    </lineage>
</organism>
<dbReference type="Gene3D" id="2.60.40.150">
    <property type="entry name" value="C2 domain"/>
    <property type="match status" value="1"/>
</dbReference>
<dbReference type="Pfam" id="PF00168">
    <property type="entry name" value="C2"/>
    <property type="match status" value="1"/>
</dbReference>
<dbReference type="SUPFAM" id="SSF49562">
    <property type="entry name" value="C2 domain (Calcium/lipid-binding domain, CaLB)"/>
    <property type="match status" value="1"/>
</dbReference>
<gene>
    <name evidence="3" type="ORF">RD792_015863</name>
</gene>
<dbReference type="PANTHER" id="PTHR32246:SF163">
    <property type="entry name" value="PROTEIN SRC2-LIKE"/>
    <property type="match status" value="1"/>
</dbReference>
<feature type="domain" description="C2" evidence="2">
    <location>
        <begin position="1"/>
        <end position="111"/>
    </location>
</feature>
<comment type="caution">
    <text evidence="3">The sequence shown here is derived from an EMBL/GenBank/DDBJ whole genome shotgun (WGS) entry which is preliminary data.</text>
</comment>
<dbReference type="Proteomes" id="UP001291926">
    <property type="component" value="Unassembled WGS sequence"/>
</dbReference>
<evidence type="ECO:0000259" key="2">
    <source>
        <dbReference type="PROSITE" id="PS50004"/>
    </source>
</evidence>
<proteinExistence type="predicted"/>
<dbReference type="PANTHER" id="PTHR32246">
    <property type="entry name" value="INGRESSION PROTEIN FIC1"/>
    <property type="match status" value="1"/>
</dbReference>
<sequence length="281" mass="30033">MEYRPLKIMVISAEGLKDKSLFSKMDVYAVVSIAGYPQSTKKTFVDKDCGTKPKWNHRMEFVIDEPYLTKPGLSLLFQIKAESSIRSDKEIGSVTVPVHELFQGNSSNEDRVVEYQVITPSGKPKGTLKISYNFGEKFTETKKQATESSTAYSNKHSDEPVTAYPAAAHPYPGMGYPPQYPPHPPQAGYGGYPPQSSGYGYQPPPPGHGYPPAAAGYGAYPGAQKPKKNKMGMGSGLGMGLGAGLLGGLLVGEMASDIGDASDYGDGYGDAMGDMGGGFDF</sequence>
<dbReference type="SMART" id="SM00239">
    <property type="entry name" value="C2"/>
    <property type="match status" value="1"/>
</dbReference>
<reference evidence="3 4" key="1">
    <citation type="journal article" date="2023" name="bioRxiv">
        <title>Genome report: Whole genome sequence and annotation of Penstemon davidsonii.</title>
        <authorList>
            <person name="Ostevik K.L."/>
            <person name="Alabady M."/>
            <person name="Zhang M."/>
            <person name="Rausher M.D."/>
        </authorList>
    </citation>
    <scope>NUCLEOTIDE SEQUENCE [LARGE SCALE GENOMIC DNA]</scope>
    <source>
        <strain evidence="3">DNT005</strain>
        <tissue evidence="3">Whole leaf</tissue>
    </source>
</reference>
<dbReference type="InterPro" id="IPR044750">
    <property type="entry name" value="C2_SRC2/BAP"/>
</dbReference>
<dbReference type="InterPro" id="IPR035892">
    <property type="entry name" value="C2_domain_sf"/>
</dbReference>
<keyword evidence="4" id="KW-1185">Reference proteome</keyword>
<accession>A0ABR0CHS8</accession>
<feature type="compositionally biased region" description="Low complexity" evidence="1">
    <location>
        <begin position="192"/>
        <end position="201"/>
    </location>
</feature>
<evidence type="ECO:0000313" key="4">
    <source>
        <dbReference type="Proteomes" id="UP001291926"/>
    </source>
</evidence>
<feature type="region of interest" description="Disordered" evidence="1">
    <location>
        <begin position="175"/>
        <end position="202"/>
    </location>
</feature>
<evidence type="ECO:0000313" key="3">
    <source>
        <dbReference type="EMBL" id="KAK4476703.1"/>
    </source>
</evidence>
<dbReference type="EMBL" id="JAYDYQ010002688">
    <property type="protein sequence ID" value="KAK4476703.1"/>
    <property type="molecule type" value="Genomic_DNA"/>
</dbReference>
<evidence type="ECO:0000256" key="1">
    <source>
        <dbReference type="SAM" id="MobiDB-lite"/>
    </source>
</evidence>
<name>A0ABR0CHS8_9LAMI</name>